<dbReference type="KEGG" id="tvd:SG34_006285"/>
<proteinExistence type="predicted"/>
<evidence type="ECO:0000313" key="2">
    <source>
        <dbReference type="Proteomes" id="UP000032352"/>
    </source>
</evidence>
<gene>
    <name evidence="1" type="ORF">SG34_006285</name>
</gene>
<dbReference type="EMBL" id="CP059733">
    <property type="protein sequence ID" value="WDE06524.1"/>
    <property type="molecule type" value="Genomic_DNA"/>
</dbReference>
<dbReference type="Proteomes" id="UP000032352">
    <property type="component" value="Chromosome"/>
</dbReference>
<name>A0AAF0CBC0_9GAMM</name>
<dbReference type="RefSeq" id="WP_044839488.1">
    <property type="nucleotide sequence ID" value="NZ_CP059733.1"/>
</dbReference>
<protein>
    <submittedName>
        <fullName evidence="1">Uncharacterized protein</fullName>
    </submittedName>
</protein>
<reference evidence="1 2" key="1">
    <citation type="journal article" date="2015" name="Genome Announc.">
        <title>Draft Genome Sequences of Marine Isolates of Thalassomonas viridans and Thalassomonas actiniarum.</title>
        <authorList>
            <person name="Olonade I."/>
            <person name="van Zyl L.J."/>
            <person name="Trindade M."/>
        </authorList>
    </citation>
    <scope>NUCLEOTIDE SEQUENCE [LARGE SCALE GENOMIC DNA]</scope>
    <source>
        <strain evidence="1 2">XOM25</strain>
    </source>
</reference>
<organism evidence="1 2">
    <name type="scientific">Thalassomonas viridans</name>
    <dbReference type="NCBI Taxonomy" id="137584"/>
    <lineage>
        <taxon>Bacteria</taxon>
        <taxon>Pseudomonadati</taxon>
        <taxon>Pseudomonadota</taxon>
        <taxon>Gammaproteobacteria</taxon>
        <taxon>Alteromonadales</taxon>
        <taxon>Colwelliaceae</taxon>
        <taxon>Thalassomonas</taxon>
    </lineage>
</organism>
<keyword evidence="2" id="KW-1185">Reference proteome</keyword>
<sequence>MTKIDLKQVCSMILSKLGFSDETLSSLIDKWRCFVEECEEGYQWNFSEYKNEIRVRYLIQNLMDDEKLSKGEEFKEVFAEIEKLDQRFKALLQPNIVIDKGDGWWDKSVLNKAGYDYCQYMYDVYGVIVENVDEK</sequence>
<evidence type="ECO:0000313" key="1">
    <source>
        <dbReference type="EMBL" id="WDE06524.1"/>
    </source>
</evidence>
<dbReference type="AlphaFoldDB" id="A0AAF0CBC0"/>
<accession>A0AAF0CBC0</accession>
<reference evidence="1 2" key="2">
    <citation type="journal article" date="2022" name="Mar. Drugs">
        <title>Bioassay-Guided Fractionation Leads to the Detection of Cholic Acid Generated by the Rare Thalassomonas sp.</title>
        <authorList>
            <person name="Pheiffer F."/>
            <person name="Schneider Y.K."/>
            <person name="Hansen E.H."/>
            <person name="Andersen J.H."/>
            <person name="Isaksson J."/>
            <person name="Busche T."/>
            <person name="R C."/>
            <person name="Kalinowski J."/>
            <person name="Zyl L.V."/>
            <person name="Trindade M."/>
        </authorList>
    </citation>
    <scope>NUCLEOTIDE SEQUENCE [LARGE SCALE GENOMIC DNA]</scope>
    <source>
        <strain evidence="1 2">XOM25</strain>
    </source>
</reference>